<keyword evidence="2" id="KW-1185">Reference proteome</keyword>
<accession>A0AAE0L1P4</accession>
<comment type="caution">
    <text evidence="1">The sequence shown here is derived from an EMBL/GenBank/DDBJ whole genome shotgun (WGS) entry which is preliminary data.</text>
</comment>
<dbReference type="AlphaFoldDB" id="A0AAE0L1P4"/>
<proteinExistence type="predicted"/>
<protein>
    <submittedName>
        <fullName evidence="1">Uncharacterized protein</fullName>
    </submittedName>
</protein>
<evidence type="ECO:0000313" key="2">
    <source>
        <dbReference type="Proteomes" id="UP001190700"/>
    </source>
</evidence>
<reference evidence="1 2" key="1">
    <citation type="journal article" date="2015" name="Genome Biol. Evol.">
        <title>Comparative Genomics of a Bacterivorous Green Alga Reveals Evolutionary Causalities and Consequences of Phago-Mixotrophic Mode of Nutrition.</title>
        <authorList>
            <person name="Burns J.A."/>
            <person name="Paasch A."/>
            <person name="Narechania A."/>
            <person name="Kim E."/>
        </authorList>
    </citation>
    <scope>NUCLEOTIDE SEQUENCE [LARGE SCALE GENOMIC DNA]</scope>
    <source>
        <strain evidence="1 2">PLY_AMNH</strain>
    </source>
</reference>
<dbReference type="EMBL" id="LGRX02011697">
    <property type="protein sequence ID" value="KAK3268652.1"/>
    <property type="molecule type" value="Genomic_DNA"/>
</dbReference>
<gene>
    <name evidence="1" type="ORF">CYMTET_22854</name>
</gene>
<evidence type="ECO:0000313" key="1">
    <source>
        <dbReference type="EMBL" id="KAK3268652.1"/>
    </source>
</evidence>
<name>A0AAE0L1P4_9CHLO</name>
<organism evidence="1 2">
    <name type="scientific">Cymbomonas tetramitiformis</name>
    <dbReference type="NCBI Taxonomy" id="36881"/>
    <lineage>
        <taxon>Eukaryota</taxon>
        <taxon>Viridiplantae</taxon>
        <taxon>Chlorophyta</taxon>
        <taxon>Pyramimonadophyceae</taxon>
        <taxon>Pyramimonadales</taxon>
        <taxon>Pyramimonadaceae</taxon>
        <taxon>Cymbomonas</taxon>
    </lineage>
</organism>
<sequence>MEGRPETTFETILFLRKVNTGCTEASRLLLYRSLIRVACSTSHSAFLFTTTTQLAGQHVGLDVSAV</sequence>
<dbReference type="Proteomes" id="UP001190700">
    <property type="component" value="Unassembled WGS sequence"/>
</dbReference>